<reference evidence="5 6" key="1">
    <citation type="journal article" date="2010" name="Stand. Genomic Sci.">
        <title>Complete genome sequence of Archaeoglobus profundus type strain (AV18).</title>
        <authorList>
            <person name="von Jan M."/>
            <person name="Lapidus A."/>
            <person name="Del Rio T.G."/>
            <person name="Copeland A."/>
            <person name="Tice H."/>
            <person name="Cheng J.F."/>
            <person name="Lucas S."/>
            <person name="Chen F."/>
            <person name="Nolan M."/>
            <person name="Goodwin L."/>
            <person name="Han C."/>
            <person name="Pitluck S."/>
            <person name="Liolios K."/>
            <person name="Ivanova N."/>
            <person name="Mavromatis K."/>
            <person name="Ovchinnikova G."/>
            <person name="Chertkov O."/>
            <person name="Pati A."/>
            <person name="Chen A."/>
            <person name="Palaniappan K."/>
            <person name="Land M."/>
            <person name="Hauser L."/>
            <person name="Chang Y.J."/>
            <person name="Jeffries C.D."/>
            <person name="Saunders E."/>
            <person name="Brettin T."/>
            <person name="Detter J.C."/>
            <person name="Chain P."/>
            <person name="Eichinger K."/>
            <person name="Huber H."/>
            <person name="Spring S."/>
            <person name="Rohde M."/>
            <person name="Goker M."/>
            <person name="Wirth R."/>
            <person name="Woyke T."/>
            <person name="Bristow J."/>
            <person name="Eisen J.A."/>
            <person name="Markowitz V."/>
            <person name="Hugenholtz P."/>
            <person name="Kyrpides N.C."/>
            <person name="Klenk H.P."/>
        </authorList>
    </citation>
    <scope>NUCLEOTIDE SEQUENCE [LARGE SCALE GENOMIC DNA]</scope>
    <source>
        <strain evidence="6">DSM 5631 / JCM 9629 / NBRC 100127 / Av18</strain>
    </source>
</reference>
<feature type="domain" description="ABC transporter" evidence="4">
    <location>
        <begin position="2"/>
        <end position="215"/>
    </location>
</feature>
<keyword evidence="1" id="KW-0813">Transport</keyword>
<dbReference type="GO" id="GO:0005524">
    <property type="term" value="F:ATP binding"/>
    <property type="evidence" value="ECO:0007669"/>
    <property type="project" value="UniProtKB-KW"/>
</dbReference>
<dbReference type="PaxDb" id="572546-Arcpr_0584"/>
<dbReference type="KEGG" id="apo:Arcpr_0584"/>
<evidence type="ECO:0000313" key="6">
    <source>
        <dbReference type="Proteomes" id="UP000001901"/>
    </source>
</evidence>
<dbReference type="RefSeq" id="WP_012939985.1">
    <property type="nucleotide sequence ID" value="NC_013741.1"/>
</dbReference>
<dbReference type="Pfam" id="PF00005">
    <property type="entry name" value="ABC_tran"/>
    <property type="match status" value="2"/>
</dbReference>
<keyword evidence="2" id="KW-0547">Nucleotide-binding</keyword>
<keyword evidence="3" id="KW-0067">ATP-binding</keyword>
<dbReference type="GeneID" id="80457689"/>
<dbReference type="SMART" id="SM00382">
    <property type="entry name" value="AAA"/>
    <property type="match status" value="2"/>
</dbReference>
<dbReference type="eggNOG" id="arCOG00188">
    <property type="taxonomic scope" value="Archaea"/>
</dbReference>
<name>D2RH74_ARCPA</name>
<dbReference type="Proteomes" id="UP000001901">
    <property type="component" value="Chromosome"/>
</dbReference>
<dbReference type="eggNOG" id="arCOG00202">
    <property type="taxonomic scope" value="Archaea"/>
</dbReference>
<dbReference type="PROSITE" id="PS50893">
    <property type="entry name" value="ABC_TRANSPORTER_2"/>
    <property type="match status" value="1"/>
</dbReference>
<protein>
    <submittedName>
        <fullName evidence="5">ABC transporter related protein</fullName>
    </submittedName>
</protein>
<proteinExistence type="predicted"/>
<dbReference type="CDD" id="cd00267">
    <property type="entry name" value="ABC_ATPase"/>
    <property type="match status" value="1"/>
</dbReference>
<keyword evidence="6" id="KW-1185">Reference proteome</keyword>
<dbReference type="GO" id="GO:0016887">
    <property type="term" value="F:ATP hydrolysis activity"/>
    <property type="evidence" value="ECO:0007669"/>
    <property type="project" value="InterPro"/>
</dbReference>
<dbReference type="InterPro" id="IPR003439">
    <property type="entry name" value="ABC_transporter-like_ATP-bd"/>
</dbReference>
<organism evidence="5 6">
    <name type="scientific">Archaeoglobus profundus (strain DSM 5631 / JCM 9629 / NBRC 100127 / Av18)</name>
    <dbReference type="NCBI Taxonomy" id="572546"/>
    <lineage>
        <taxon>Archaea</taxon>
        <taxon>Methanobacteriati</taxon>
        <taxon>Methanobacteriota</taxon>
        <taxon>Archaeoglobi</taxon>
        <taxon>Archaeoglobales</taxon>
        <taxon>Archaeoglobaceae</taxon>
        <taxon>Archaeoglobus</taxon>
    </lineage>
</organism>
<accession>D2RH74</accession>
<evidence type="ECO:0000313" key="5">
    <source>
        <dbReference type="EMBL" id="ADB57649.1"/>
    </source>
</evidence>
<dbReference type="AlphaFoldDB" id="D2RH74"/>
<evidence type="ECO:0000256" key="2">
    <source>
        <dbReference type="ARBA" id="ARBA00022741"/>
    </source>
</evidence>
<evidence type="ECO:0000256" key="3">
    <source>
        <dbReference type="ARBA" id="ARBA00022840"/>
    </source>
</evidence>
<dbReference type="SUPFAM" id="SSF52540">
    <property type="entry name" value="P-loop containing nucleoside triphosphate hydrolases"/>
    <property type="match status" value="2"/>
</dbReference>
<dbReference type="Gene3D" id="3.40.50.300">
    <property type="entry name" value="P-loop containing nucleotide triphosphate hydrolases"/>
    <property type="match status" value="3"/>
</dbReference>
<dbReference type="InterPro" id="IPR050153">
    <property type="entry name" value="Metal_Ion_Import_ABC"/>
</dbReference>
<dbReference type="STRING" id="572546.Arcpr_0584"/>
<sequence>MVSLRDIWFSYSKPVLRGVSLDVDRTFICGYNGSGKTTLLKIASGLLKPDKGIVEGRAVYVHQNADDYILFSKVKNELLIQAVQCGRDLDEVLRIARKLGIVHILERETSKLSDGEKRLLTIALALLKGDCLALDEPFANLHPKVAEKVLKVLKEPFIIAEHRISLCEDFIWLENGKIRDVPDFHFELPKGEIGEVVLRVEDLCFGYKDSLLKDVTFEARRGEILAVVGMNGCGKTTLIKLLAGILKPWSGEISVKGKIGHCLSNPYYHVQEPISFGEAKIKALERTFKADILLWDEPTAGLDITKKFQILKRARELKKTIIMATHDEDILEFCDHVVEI</sequence>
<evidence type="ECO:0000256" key="1">
    <source>
        <dbReference type="ARBA" id="ARBA00022448"/>
    </source>
</evidence>
<evidence type="ECO:0000259" key="4">
    <source>
        <dbReference type="PROSITE" id="PS50893"/>
    </source>
</evidence>
<dbReference type="PANTHER" id="PTHR42734">
    <property type="entry name" value="METAL TRANSPORT SYSTEM ATP-BINDING PROTEIN TM_0124-RELATED"/>
    <property type="match status" value="1"/>
</dbReference>
<dbReference type="InterPro" id="IPR027417">
    <property type="entry name" value="P-loop_NTPase"/>
</dbReference>
<dbReference type="EMBL" id="CP001857">
    <property type="protein sequence ID" value="ADB57649.1"/>
    <property type="molecule type" value="Genomic_DNA"/>
</dbReference>
<dbReference type="HOGENOM" id="CLU_000604_86_7_2"/>
<dbReference type="OrthoDB" id="35850at2157"/>
<dbReference type="InterPro" id="IPR003593">
    <property type="entry name" value="AAA+_ATPase"/>
</dbReference>
<gene>
    <name evidence="5" type="ordered locus">Arcpr_0584</name>
</gene>